<feature type="chain" id="PRO_5045235219" evidence="2">
    <location>
        <begin position="20"/>
        <end position="157"/>
    </location>
</feature>
<keyword evidence="4" id="KW-1185">Reference proteome</keyword>
<protein>
    <submittedName>
        <fullName evidence="3">Uncharacterized protein</fullName>
    </submittedName>
</protein>
<reference evidence="4" key="1">
    <citation type="journal article" date="2019" name="Int. J. Syst. Evol. Microbiol.">
        <title>The Global Catalogue of Microorganisms (GCM) 10K type strain sequencing project: providing services to taxonomists for standard genome sequencing and annotation.</title>
        <authorList>
            <consortium name="The Broad Institute Genomics Platform"/>
            <consortium name="The Broad Institute Genome Sequencing Center for Infectious Disease"/>
            <person name="Wu L."/>
            <person name="Ma J."/>
        </authorList>
    </citation>
    <scope>NUCLEOTIDE SEQUENCE [LARGE SCALE GENOMIC DNA]</scope>
    <source>
        <strain evidence="4">JCM 17841</strain>
    </source>
</reference>
<evidence type="ECO:0000313" key="3">
    <source>
        <dbReference type="EMBL" id="GAA4497150.1"/>
    </source>
</evidence>
<keyword evidence="1" id="KW-0812">Transmembrane</keyword>
<dbReference type="EMBL" id="BAABGQ010000005">
    <property type="protein sequence ID" value="GAA4497150.1"/>
    <property type="molecule type" value="Genomic_DNA"/>
</dbReference>
<sequence length="157" mass="17351">MKNLLFLALWLLRPWAALAQDASLATRPDSLLKVNVVGSGRYTHWLYSMNGEPVTSSTLKKLLAKYPESAVELHKYRAQKRNALLLLPVFVASTIVGGLAADQQRDKPGSNFSKAPLPFSISLAAFFGSIALAVSNDHYEKAIEAYNGHFHKRQAVR</sequence>
<keyword evidence="1" id="KW-1133">Transmembrane helix</keyword>
<keyword evidence="1" id="KW-0472">Membrane</keyword>
<evidence type="ECO:0000256" key="2">
    <source>
        <dbReference type="SAM" id="SignalP"/>
    </source>
</evidence>
<feature type="transmembrane region" description="Helical" evidence="1">
    <location>
        <begin position="83"/>
        <end position="103"/>
    </location>
</feature>
<evidence type="ECO:0000256" key="1">
    <source>
        <dbReference type="SAM" id="Phobius"/>
    </source>
</evidence>
<feature type="transmembrane region" description="Helical" evidence="1">
    <location>
        <begin position="115"/>
        <end position="134"/>
    </location>
</feature>
<gene>
    <name evidence="3" type="ORF">GCM10023172_11640</name>
</gene>
<evidence type="ECO:0000313" key="4">
    <source>
        <dbReference type="Proteomes" id="UP001501243"/>
    </source>
</evidence>
<organism evidence="3 4">
    <name type="scientific">Hymenobacter ginsengisoli</name>
    <dbReference type="NCBI Taxonomy" id="1051626"/>
    <lineage>
        <taxon>Bacteria</taxon>
        <taxon>Pseudomonadati</taxon>
        <taxon>Bacteroidota</taxon>
        <taxon>Cytophagia</taxon>
        <taxon>Cytophagales</taxon>
        <taxon>Hymenobacteraceae</taxon>
        <taxon>Hymenobacter</taxon>
    </lineage>
</organism>
<comment type="caution">
    <text evidence="3">The sequence shown here is derived from an EMBL/GenBank/DDBJ whole genome shotgun (WGS) entry which is preliminary data.</text>
</comment>
<dbReference type="RefSeq" id="WP_208131589.1">
    <property type="nucleotide sequence ID" value="NZ_BAABGQ010000005.1"/>
</dbReference>
<accession>A0ABP8Q3R0</accession>
<name>A0ABP8Q3R0_9BACT</name>
<feature type="signal peptide" evidence="2">
    <location>
        <begin position="1"/>
        <end position="19"/>
    </location>
</feature>
<keyword evidence="2" id="KW-0732">Signal</keyword>
<dbReference type="Proteomes" id="UP001501243">
    <property type="component" value="Unassembled WGS sequence"/>
</dbReference>
<proteinExistence type="predicted"/>